<feature type="signal peptide" evidence="1">
    <location>
        <begin position="1"/>
        <end position="21"/>
    </location>
</feature>
<keyword evidence="3" id="KW-1185">Reference proteome</keyword>
<keyword evidence="1" id="KW-0732">Signal</keyword>
<protein>
    <recommendedName>
        <fullName evidence="4">C-type lectin domain-containing protein</fullName>
    </recommendedName>
</protein>
<gene>
    <name evidence="2" type="ORF">QYM36_010226</name>
</gene>
<dbReference type="Proteomes" id="UP001187531">
    <property type="component" value="Unassembled WGS sequence"/>
</dbReference>
<sequence>MKIVVTTIIVATLLKFTTVAAFDEQGTIATDKLKAMKECIGPLQKSNCEGKPRGLCSCKTLFLWTDRTAPEYCEKLVGDLTEYFFLELEENWKAGISKHFNTLRDEKNFKGINDTDKIWVCEHKLQDGPMYFDVSKLRHCKNRKSKISYGCVGNPKRKCICESAFLWEVTRKEASEICKKGNGKLTGHDETAEIFFDHLKHKFPINNTITNFKRFNLEENVSTKVDWSEPKGKKLTDENSTSENTYMPFVCEFTITDDLKYLKTSSLKDCNIYDIQYPYDCLGNTKGKCSCLTALQHPKSRKEAKEYCEEANGRLSNASKIELNYIFDRLYAKKRKNIDTTNLFSVGGGRYIKINWSNAPNSRVTEMEETAETLKMDMPFLCELIVNDKLEFVDKDKLKLCKLHKIQKLYNCSGGMCLCMAALQHPISREEAKEFCAESNGILTMGSSKNITRLLKYLMDLNGDIVKKHTQFFIGDEKFIMKIVVTTIIVATLLKFTTVAAFDEQGTIATDKLKAMKECIGPLQKSNCEGKPRGLCSCKTLFLWTDRTAPEYCEKLVGDLTEYFFLELEENWKAGISKHFNTLRDEKNFKGINDTDKIWVCEHKLQDGPMYFDVSKLRHCKNRKSKISYGCVGNPKRKCICESAFLWEVTRKEASEICKKGNGKLTGHDETAEIFFDHLKHKFPINNTITNFKRFNLEENVSTKVDWSEPKGKKLTDENSTSENTYMPFVCEFTITDDLKYLKTSSLKDCNIYDIQYPYDCLGNTKGKCSCLTALQHPKSRKEAKEYCEEANGRLSNASKIELNYIFDRLYAKKRKNIDTTNLFSVGGGRYIKINWSNAPNSRVTEMEETAETLKMDMPFLCELIVNDKLEFVDKDKLKLCKLHKIQKLYNCSGGMCLCMAALQHPISREEAKEFCAESNGILTMGSSKNITRLLKYLMDLNGDIVKKHTQFFIGDEKFVEVDWSKEPDPVLTIKNLTKETRTTKMAFLCDFPIQDSVLIDNGDKRKFRLTTDSIYCTLLSYQQKELSLELKEQWVGEDNFVNLS</sequence>
<feature type="non-terminal residue" evidence="2">
    <location>
        <position position="1"/>
    </location>
</feature>
<dbReference type="EMBL" id="JAVRJZ010000012">
    <property type="protein sequence ID" value="KAK2715570.1"/>
    <property type="molecule type" value="Genomic_DNA"/>
</dbReference>
<evidence type="ECO:0008006" key="4">
    <source>
        <dbReference type="Google" id="ProtNLM"/>
    </source>
</evidence>
<evidence type="ECO:0000313" key="2">
    <source>
        <dbReference type="EMBL" id="KAK2715570.1"/>
    </source>
</evidence>
<proteinExistence type="predicted"/>
<dbReference type="AlphaFoldDB" id="A0AA88HPF7"/>
<evidence type="ECO:0000313" key="3">
    <source>
        <dbReference type="Proteomes" id="UP001187531"/>
    </source>
</evidence>
<organism evidence="2 3">
    <name type="scientific">Artemia franciscana</name>
    <name type="common">Brine shrimp</name>
    <name type="synonym">Artemia sanfranciscana</name>
    <dbReference type="NCBI Taxonomy" id="6661"/>
    <lineage>
        <taxon>Eukaryota</taxon>
        <taxon>Metazoa</taxon>
        <taxon>Ecdysozoa</taxon>
        <taxon>Arthropoda</taxon>
        <taxon>Crustacea</taxon>
        <taxon>Branchiopoda</taxon>
        <taxon>Anostraca</taxon>
        <taxon>Artemiidae</taxon>
        <taxon>Artemia</taxon>
    </lineage>
</organism>
<name>A0AA88HPF7_ARTSF</name>
<reference evidence="2" key="1">
    <citation type="submission" date="2023-07" db="EMBL/GenBank/DDBJ databases">
        <title>Chromosome-level genome assembly of Artemia franciscana.</title>
        <authorList>
            <person name="Jo E."/>
        </authorList>
    </citation>
    <scope>NUCLEOTIDE SEQUENCE</scope>
    <source>
        <tissue evidence="2">Whole body</tissue>
    </source>
</reference>
<feature type="chain" id="PRO_5041730817" description="C-type lectin domain-containing protein" evidence="1">
    <location>
        <begin position="22"/>
        <end position="1045"/>
    </location>
</feature>
<accession>A0AA88HPF7</accession>
<evidence type="ECO:0000256" key="1">
    <source>
        <dbReference type="SAM" id="SignalP"/>
    </source>
</evidence>
<comment type="caution">
    <text evidence="2">The sequence shown here is derived from an EMBL/GenBank/DDBJ whole genome shotgun (WGS) entry which is preliminary data.</text>
</comment>